<dbReference type="InterPro" id="IPR029787">
    <property type="entry name" value="Nucleotide_cyclase"/>
</dbReference>
<dbReference type="PANTHER" id="PTHR45138:SF9">
    <property type="entry name" value="DIGUANYLATE CYCLASE DGCM-RELATED"/>
    <property type="match status" value="1"/>
</dbReference>
<feature type="transmembrane region" description="Helical" evidence="4">
    <location>
        <begin position="12"/>
        <end position="36"/>
    </location>
</feature>
<evidence type="ECO:0000256" key="2">
    <source>
        <dbReference type="ARBA" id="ARBA00012528"/>
    </source>
</evidence>
<comment type="caution">
    <text evidence="6">The sequence shown here is derived from an EMBL/GenBank/DDBJ whole genome shotgun (WGS) entry which is preliminary data.</text>
</comment>
<dbReference type="PANTHER" id="PTHR45138">
    <property type="entry name" value="REGULATORY COMPONENTS OF SENSORY TRANSDUCTION SYSTEM"/>
    <property type="match status" value="1"/>
</dbReference>
<dbReference type="InterPro" id="IPR000160">
    <property type="entry name" value="GGDEF_dom"/>
</dbReference>
<dbReference type="Gene3D" id="6.10.340.10">
    <property type="match status" value="1"/>
</dbReference>
<dbReference type="AlphaFoldDB" id="A0A839HJB0"/>
<dbReference type="Pfam" id="PF00990">
    <property type="entry name" value="GGDEF"/>
    <property type="match status" value="1"/>
</dbReference>
<dbReference type="InterPro" id="IPR043128">
    <property type="entry name" value="Rev_trsase/Diguanyl_cyclase"/>
</dbReference>
<dbReference type="RefSeq" id="WP_182584337.1">
    <property type="nucleotide sequence ID" value="NZ_JABVCQ010000024.1"/>
</dbReference>
<dbReference type="SUPFAM" id="SSF55781">
    <property type="entry name" value="GAF domain-like"/>
    <property type="match status" value="1"/>
</dbReference>
<dbReference type="SUPFAM" id="SSF55073">
    <property type="entry name" value="Nucleotide cyclase"/>
    <property type="match status" value="1"/>
</dbReference>
<proteinExistence type="predicted"/>
<dbReference type="GO" id="GO:0052621">
    <property type="term" value="F:diguanylate cyclase activity"/>
    <property type="evidence" value="ECO:0007669"/>
    <property type="project" value="UniProtKB-EC"/>
</dbReference>
<evidence type="ECO:0000256" key="4">
    <source>
        <dbReference type="SAM" id="Phobius"/>
    </source>
</evidence>
<keyword evidence="7" id="KW-1185">Reference proteome</keyword>
<comment type="catalytic activity">
    <reaction evidence="3">
        <text>2 GTP = 3',3'-c-di-GMP + 2 diphosphate</text>
        <dbReference type="Rhea" id="RHEA:24898"/>
        <dbReference type="ChEBI" id="CHEBI:33019"/>
        <dbReference type="ChEBI" id="CHEBI:37565"/>
        <dbReference type="ChEBI" id="CHEBI:58805"/>
        <dbReference type="EC" id="2.7.7.65"/>
    </reaction>
</comment>
<gene>
    <name evidence="6" type="ORF">HUK38_10775</name>
</gene>
<dbReference type="CDD" id="cd01949">
    <property type="entry name" value="GGDEF"/>
    <property type="match status" value="1"/>
</dbReference>
<dbReference type="InterPro" id="IPR050469">
    <property type="entry name" value="Diguanylate_Cyclase"/>
</dbReference>
<dbReference type="GO" id="GO:0005886">
    <property type="term" value="C:plasma membrane"/>
    <property type="evidence" value="ECO:0007669"/>
    <property type="project" value="TreeGrafter"/>
</dbReference>
<evidence type="ECO:0000256" key="3">
    <source>
        <dbReference type="ARBA" id="ARBA00034247"/>
    </source>
</evidence>
<comment type="cofactor">
    <cofactor evidence="1">
        <name>Mg(2+)</name>
        <dbReference type="ChEBI" id="CHEBI:18420"/>
    </cofactor>
</comment>
<dbReference type="Proteomes" id="UP000548632">
    <property type="component" value="Unassembled WGS sequence"/>
</dbReference>
<dbReference type="CDD" id="cd06225">
    <property type="entry name" value="HAMP"/>
    <property type="match status" value="1"/>
</dbReference>
<sequence>MRLPRLTTTLFIDLAIWMIGFGLLMGIIFPFFILILGLNSNDVLSTQFFAASISAGLFVGTANYLLARWVVRPRLQRLSEHTRKVEAAVRNATYHDDWENCTSTVCQIPVDSRDEIGESISAFNDLVDALLLSHEVEAASADFAHSLSRQLELNQLANHALERILSYTDANAGAVLIERMGELVVIAQQGLTQTDQLITSEPVRRCLTANSLVSVILPVDIMIDAVMAHARPREVCLLPLTVEHTSLGLFLIAKTQEFTFHARRMMHIFQQSFSLALNNALAHEHLQTLAAIDALTGAYNRRFGLTRLNEEFQRTMRLDTPLGIMVLDLDHFKTVNDTHGHLAGDRVLARVAETIRGNIRTGDILVRYGGEEFLLILPSAPEEACRALGERLRCAVAELRVNTGQHVLHVTVSIGLSVFPNDEAESTQQLIQYADEALYLAKHNGRNRLVRFGAAPVVSNNQCGAPIAITPARRRVAAHC</sequence>
<dbReference type="FunFam" id="3.30.70.270:FF:000001">
    <property type="entry name" value="Diguanylate cyclase domain protein"/>
    <property type="match status" value="1"/>
</dbReference>
<dbReference type="SMART" id="SM00267">
    <property type="entry name" value="GGDEF"/>
    <property type="match status" value="1"/>
</dbReference>
<protein>
    <recommendedName>
        <fullName evidence="2">diguanylate cyclase</fullName>
        <ecNumber evidence="2">2.7.7.65</ecNumber>
    </recommendedName>
</protein>
<dbReference type="NCBIfam" id="TIGR00254">
    <property type="entry name" value="GGDEF"/>
    <property type="match status" value="1"/>
</dbReference>
<dbReference type="InterPro" id="IPR029016">
    <property type="entry name" value="GAF-like_dom_sf"/>
</dbReference>
<evidence type="ECO:0000313" key="6">
    <source>
        <dbReference type="EMBL" id="MBB1126709.1"/>
    </source>
</evidence>
<feature type="domain" description="GGDEF" evidence="5">
    <location>
        <begin position="320"/>
        <end position="454"/>
    </location>
</feature>
<evidence type="ECO:0000313" key="7">
    <source>
        <dbReference type="Proteomes" id="UP000548632"/>
    </source>
</evidence>
<dbReference type="EC" id="2.7.7.65" evidence="2"/>
<accession>A0A839HJB0</accession>
<dbReference type="Gene3D" id="3.30.70.270">
    <property type="match status" value="1"/>
</dbReference>
<keyword evidence="4" id="KW-1133">Transmembrane helix</keyword>
<reference evidence="6 7" key="1">
    <citation type="journal article" date="2020" name="Arch. Microbiol.">
        <title>The genome sequence of the giant phototrophic gammaproteobacterium Thiospirillum jenense gives insight into its physiological properties and phylogenetic relationships.</title>
        <authorList>
            <person name="Imhoff J.F."/>
            <person name="Meyer T.E."/>
            <person name="Kyndt J.A."/>
        </authorList>
    </citation>
    <scope>NUCLEOTIDE SEQUENCE [LARGE SCALE GENOMIC DNA]</scope>
    <source>
        <strain evidence="6 7">DSM 216</strain>
    </source>
</reference>
<name>A0A839HJB0_9GAMM</name>
<dbReference type="GO" id="GO:1902201">
    <property type="term" value="P:negative regulation of bacterial-type flagellum-dependent cell motility"/>
    <property type="evidence" value="ECO:0007669"/>
    <property type="project" value="TreeGrafter"/>
</dbReference>
<feature type="transmembrane region" description="Helical" evidence="4">
    <location>
        <begin position="48"/>
        <end position="67"/>
    </location>
</feature>
<evidence type="ECO:0000259" key="5">
    <source>
        <dbReference type="PROSITE" id="PS50887"/>
    </source>
</evidence>
<keyword evidence="4" id="KW-0812">Transmembrane</keyword>
<evidence type="ECO:0000256" key="1">
    <source>
        <dbReference type="ARBA" id="ARBA00001946"/>
    </source>
</evidence>
<dbReference type="EMBL" id="JABVCQ010000024">
    <property type="protein sequence ID" value="MBB1126709.1"/>
    <property type="molecule type" value="Genomic_DNA"/>
</dbReference>
<keyword evidence="4" id="KW-0472">Membrane</keyword>
<dbReference type="Gene3D" id="3.30.450.40">
    <property type="match status" value="1"/>
</dbReference>
<dbReference type="PROSITE" id="PS50887">
    <property type="entry name" value="GGDEF"/>
    <property type="match status" value="1"/>
</dbReference>
<organism evidence="6 7">
    <name type="scientific">Thiospirillum jenense</name>
    <dbReference type="NCBI Taxonomy" id="1653858"/>
    <lineage>
        <taxon>Bacteria</taxon>
        <taxon>Pseudomonadati</taxon>
        <taxon>Pseudomonadota</taxon>
        <taxon>Gammaproteobacteria</taxon>
        <taxon>Chromatiales</taxon>
        <taxon>Chromatiaceae</taxon>
        <taxon>Thiospirillum</taxon>
    </lineage>
</organism>
<dbReference type="GO" id="GO:0043709">
    <property type="term" value="P:cell adhesion involved in single-species biofilm formation"/>
    <property type="evidence" value="ECO:0007669"/>
    <property type="project" value="TreeGrafter"/>
</dbReference>